<evidence type="ECO:0000313" key="2">
    <source>
        <dbReference type="Proteomes" id="UP001347796"/>
    </source>
</evidence>
<protein>
    <submittedName>
        <fullName evidence="1">Uncharacterized protein</fullName>
    </submittedName>
</protein>
<dbReference type="AlphaFoldDB" id="A0AAN8K620"/>
<dbReference type="EMBL" id="JAZGQO010000003">
    <property type="protein sequence ID" value="KAK6188539.1"/>
    <property type="molecule type" value="Genomic_DNA"/>
</dbReference>
<comment type="caution">
    <text evidence="1">The sequence shown here is derived from an EMBL/GenBank/DDBJ whole genome shotgun (WGS) entry which is preliminary data.</text>
</comment>
<gene>
    <name evidence="1" type="ORF">SNE40_004697</name>
</gene>
<dbReference type="Proteomes" id="UP001347796">
    <property type="component" value="Unassembled WGS sequence"/>
</dbReference>
<evidence type="ECO:0000313" key="1">
    <source>
        <dbReference type="EMBL" id="KAK6188539.1"/>
    </source>
</evidence>
<accession>A0AAN8K620</accession>
<sequence length="172" mass="20854">MHLWMNWRFTNIHYYYYYDTYIQFWKHNDQSKTIQHLNGHMKTNSKHDFYYNIKNSYNMENYLCTLNKDESGALSKFRLSAHKLEIEKGRYCKPFIPRNERLCENCNLQLVEDEKHFLLYCPFYDNSRQQYLSPFIKPNITDSIQLNILINNVESIVNVGSFVLHAFKKRGI</sequence>
<keyword evidence="2" id="KW-1185">Reference proteome</keyword>
<reference evidence="1 2" key="1">
    <citation type="submission" date="2024-01" db="EMBL/GenBank/DDBJ databases">
        <title>The genome of the rayed Mediterranean limpet Patella caerulea (Linnaeus, 1758).</title>
        <authorList>
            <person name="Anh-Thu Weber A."/>
            <person name="Halstead-Nussloch G."/>
        </authorList>
    </citation>
    <scope>NUCLEOTIDE SEQUENCE [LARGE SCALE GENOMIC DNA]</scope>
    <source>
        <strain evidence="1">AATW-2023a</strain>
        <tissue evidence="1">Whole specimen</tissue>
    </source>
</reference>
<organism evidence="1 2">
    <name type="scientific">Patella caerulea</name>
    <name type="common">Rayed Mediterranean limpet</name>
    <dbReference type="NCBI Taxonomy" id="87958"/>
    <lineage>
        <taxon>Eukaryota</taxon>
        <taxon>Metazoa</taxon>
        <taxon>Spiralia</taxon>
        <taxon>Lophotrochozoa</taxon>
        <taxon>Mollusca</taxon>
        <taxon>Gastropoda</taxon>
        <taxon>Patellogastropoda</taxon>
        <taxon>Patelloidea</taxon>
        <taxon>Patellidae</taxon>
        <taxon>Patella</taxon>
    </lineage>
</organism>
<name>A0AAN8K620_PATCE</name>
<proteinExistence type="predicted"/>